<evidence type="ECO:0008006" key="5">
    <source>
        <dbReference type="Google" id="ProtNLM"/>
    </source>
</evidence>
<dbReference type="InterPro" id="IPR026045">
    <property type="entry name" value="Ferric-bd"/>
</dbReference>
<comment type="caution">
    <text evidence="3">The sequence shown here is derived from an EMBL/GenBank/DDBJ whole genome shotgun (WGS) entry which is preliminary data.</text>
</comment>
<keyword evidence="4" id="KW-1185">Reference proteome</keyword>
<dbReference type="PIRSF" id="PIRSF002825">
    <property type="entry name" value="CfbpA"/>
    <property type="match status" value="1"/>
</dbReference>
<dbReference type="Gene3D" id="3.40.190.10">
    <property type="entry name" value="Periplasmic binding protein-like II"/>
    <property type="match status" value="2"/>
</dbReference>
<proteinExistence type="predicted"/>
<dbReference type="EMBL" id="BAABHF010000061">
    <property type="protein sequence ID" value="GAA4519118.1"/>
    <property type="molecule type" value="Genomic_DNA"/>
</dbReference>
<dbReference type="PROSITE" id="PS51257">
    <property type="entry name" value="PROKAR_LIPOPROTEIN"/>
    <property type="match status" value="1"/>
</dbReference>
<protein>
    <recommendedName>
        <fullName evidence="5">Extracellular solute-binding protein</fullName>
    </recommendedName>
</protein>
<dbReference type="PANTHER" id="PTHR30006">
    <property type="entry name" value="THIAMINE-BINDING PERIPLASMIC PROTEIN-RELATED"/>
    <property type="match status" value="1"/>
</dbReference>
<accession>A0ABP8R691</accession>
<sequence length="364" mass="39687">MRGHRVAGALCAAVVTLAVAGCANGGVSARQVAQVAQYTKGDRTNMLVEGAKKEKRLVWYTTLIPTEVSKPMADAFHKKYPFITVQLYRGDSNQVAQKMIQEYRARSYRADVVDGSGTSTLLRKAGFLQKFDSPELKSFPSRFKDPEGYWGTELLYYMVLAYNTKLVPQGQPPKTYQDLLDPKWKGKMAWSTSAGSGAPTFVGNILTSMGQSKGMAYLQQLAKQDIHNVNSSGRTVLDQVVAGQFPIALQVFNHQVTGSRADGAPVDWVPLQPVTSQLGRISLAAKAPHPHAAMLFLDFMFSKEGQQIIADHGDIPASPAVPAKLAALKPDGGRFTANYVPADQASAQMSQWNSLYQRLFVEAG</sequence>
<reference evidence="4" key="1">
    <citation type="journal article" date="2019" name="Int. J. Syst. Evol. Microbiol.">
        <title>The Global Catalogue of Microorganisms (GCM) 10K type strain sequencing project: providing services to taxonomists for standard genome sequencing and annotation.</title>
        <authorList>
            <consortium name="The Broad Institute Genomics Platform"/>
            <consortium name="The Broad Institute Genome Sequencing Center for Infectious Disease"/>
            <person name="Wu L."/>
            <person name="Ma J."/>
        </authorList>
    </citation>
    <scope>NUCLEOTIDE SEQUENCE [LARGE SCALE GENOMIC DNA]</scope>
    <source>
        <strain evidence="4">JCM 17933</strain>
    </source>
</reference>
<gene>
    <name evidence="3" type="ORF">GCM10023191_094280</name>
</gene>
<feature type="chain" id="PRO_5047477174" description="Extracellular solute-binding protein" evidence="2">
    <location>
        <begin position="21"/>
        <end position="364"/>
    </location>
</feature>
<dbReference type="SUPFAM" id="SSF53850">
    <property type="entry name" value="Periplasmic binding protein-like II"/>
    <property type="match status" value="1"/>
</dbReference>
<keyword evidence="1 2" id="KW-0732">Signal</keyword>
<evidence type="ECO:0000256" key="1">
    <source>
        <dbReference type="ARBA" id="ARBA00022729"/>
    </source>
</evidence>
<organism evidence="3 4">
    <name type="scientific">Actinoallomurus oryzae</name>
    <dbReference type="NCBI Taxonomy" id="502180"/>
    <lineage>
        <taxon>Bacteria</taxon>
        <taxon>Bacillati</taxon>
        <taxon>Actinomycetota</taxon>
        <taxon>Actinomycetes</taxon>
        <taxon>Streptosporangiales</taxon>
        <taxon>Thermomonosporaceae</taxon>
        <taxon>Actinoallomurus</taxon>
    </lineage>
</organism>
<dbReference type="RefSeq" id="WP_345475166.1">
    <property type="nucleotide sequence ID" value="NZ_BAABHF010000061.1"/>
</dbReference>
<dbReference type="Proteomes" id="UP001500503">
    <property type="component" value="Unassembled WGS sequence"/>
</dbReference>
<evidence type="ECO:0000256" key="2">
    <source>
        <dbReference type="SAM" id="SignalP"/>
    </source>
</evidence>
<evidence type="ECO:0000313" key="3">
    <source>
        <dbReference type="EMBL" id="GAA4519118.1"/>
    </source>
</evidence>
<evidence type="ECO:0000313" key="4">
    <source>
        <dbReference type="Proteomes" id="UP001500503"/>
    </source>
</evidence>
<name>A0ABP8R691_9ACTN</name>
<dbReference type="InterPro" id="IPR006059">
    <property type="entry name" value="SBP"/>
</dbReference>
<dbReference type="Pfam" id="PF13416">
    <property type="entry name" value="SBP_bac_8"/>
    <property type="match status" value="1"/>
</dbReference>
<feature type="signal peptide" evidence="2">
    <location>
        <begin position="1"/>
        <end position="20"/>
    </location>
</feature>